<dbReference type="EMBL" id="CAAE01014764">
    <property type="protein sequence ID" value="CAG05231.1"/>
    <property type="molecule type" value="Genomic_DNA"/>
</dbReference>
<gene>
    <name evidence="1" type="ORF">GSTENG00025191001</name>
</gene>
<organism evidence="1">
    <name type="scientific">Tetraodon nigroviridis</name>
    <name type="common">Spotted green pufferfish</name>
    <name type="synonym">Chelonodon nigroviridis</name>
    <dbReference type="NCBI Taxonomy" id="99883"/>
    <lineage>
        <taxon>Eukaryota</taxon>
        <taxon>Metazoa</taxon>
        <taxon>Chordata</taxon>
        <taxon>Craniata</taxon>
        <taxon>Vertebrata</taxon>
        <taxon>Euteleostomi</taxon>
        <taxon>Actinopterygii</taxon>
        <taxon>Neopterygii</taxon>
        <taxon>Teleostei</taxon>
        <taxon>Neoteleostei</taxon>
        <taxon>Acanthomorphata</taxon>
        <taxon>Eupercaria</taxon>
        <taxon>Tetraodontiformes</taxon>
        <taxon>Tetradontoidea</taxon>
        <taxon>Tetraodontidae</taxon>
        <taxon>Tetraodon</taxon>
    </lineage>
</organism>
<evidence type="ECO:0000313" key="1">
    <source>
        <dbReference type="EMBL" id="CAG05231.1"/>
    </source>
</evidence>
<reference evidence="1" key="1">
    <citation type="journal article" date="2004" name="Nature">
        <title>Genome duplication in the teleost fish Tetraodon nigroviridis reveals the early vertebrate proto-karyotype.</title>
        <authorList>
            <person name="Jaillon O."/>
            <person name="Aury J.-M."/>
            <person name="Brunet F."/>
            <person name="Petit J.-L."/>
            <person name="Stange-Thomann N."/>
            <person name="Mauceli E."/>
            <person name="Bouneau L."/>
            <person name="Fischer C."/>
            <person name="Ozouf-Costaz C."/>
            <person name="Bernot A."/>
            <person name="Nicaud S."/>
            <person name="Jaffe D."/>
            <person name="Fisher S."/>
            <person name="Lutfalla G."/>
            <person name="Dossat C."/>
            <person name="Segurens B."/>
            <person name="Dasilva C."/>
            <person name="Salanoubat M."/>
            <person name="Levy M."/>
            <person name="Boudet N."/>
            <person name="Castellano S."/>
            <person name="Anthouard V."/>
            <person name="Jubin C."/>
            <person name="Castelli V."/>
            <person name="Katinka M."/>
            <person name="Vacherie B."/>
            <person name="Biemont C."/>
            <person name="Skalli Z."/>
            <person name="Cattolico L."/>
            <person name="Poulain J."/>
            <person name="De Berardinis V."/>
            <person name="Cruaud C."/>
            <person name="Duprat S."/>
            <person name="Brottier P."/>
            <person name="Coutanceau J.-P."/>
            <person name="Gouzy J."/>
            <person name="Parra G."/>
            <person name="Lardier G."/>
            <person name="Chapple C."/>
            <person name="McKernan K.J."/>
            <person name="McEwan P."/>
            <person name="Bosak S."/>
            <person name="Kellis M."/>
            <person name="Volff J.-N."/>
            <person name="Guigo R."/>
            <person name="Zody M.C."/>
            <person name="Mesirov J."/>
            <person name="Lindblad-Toh K."/>
            <person name="Birren B."/>
            <person name="Nusbaum C."/>
            <person name="Kahn D."/>
            <person name="Robinson-Rechavi M."/>
            <person name="Laudet V."/>
            <person name="Schachter V."/>
            <person name="Quetier F."/>
            <person name="Saurin W."/>
            <person name="Scarpelli C."/>
            <person name="Wincker P."/>
            <person name="Lander E.S."/>
            <person name="Weissenbach J."/>
            <person name="Roest Crollius H."/>
        </authorList>
    </citation>
    <scope>NUCLEOTIDE SEQUENCE [LARGE SCALE GENOMIC DNA]</scope>
</reference>
<accession>Q4S2A1</accession>
<protein>
    <submittedName>
        <fullName evidence="1">(spotted green pufferfish) hypothetical protein</fullName>
    </submittedName>
</protein>
<dbReference type="KEGG" id="tng:GSTEN00025191G001"/>
<dbReference type="AlphaFoldDB" id="Q4S2A1"/>
<proteinExistence type="predicted"/>
<reference evidence="1" key="2">
    <citation type="submission" date="2004-02" db="EMBL/GenBank/DDBJ databases">
        <authorList>
            <consortium name="Genoscope"/>
            <consortium name="Whitehead Institute Centre for Genome Research"/>
        </authorList>
    </citation>
    <scope>NUCLEOTIDE SEQUENCE</scope>
</reference>
<name>Q4S2A1_TETNG</name>
<comment type="caution">
    <text evidence="1">The sequence shown here is derived from an EMBL/GenBank/DDBJ whole genome shotgun (WGS) entry which is preliminary data.</text>
</comment>
<sequence length="156" mass="17430">MFARCDVATSSSGVWRLRGLARGLTQTKPARQAEHAPSNIIRLVTASITEMELIPLRRREWRIMKRGNIGSVLLLLKPEAMLDSNSKDPAVQVPPADEADEQPGVPQLSPNVVLVFSKHSFCVLFSFLSRRKWIQMAIKSQMGAEYCGSRLEVVKL</sequence>